<evidence type="ECO:0000256" key="1">
    <source>
        <dbReference type="SAM" id="Phobius"/>
    </source>
</evidence>
<organism evidence="2 3">
    <name type="scientific">Pseudoruegeria aquimaris</name>
    <dbReference type="NCBI Taxonomy" id="393663"/>
    <lineage>
        <taxon>Bacteria</taxon>
        <taxon>Pseudomonadati</taxon>
        <taxon>Pseudomonadota</taxon>
        <taxon>Alphaproteobacteria</taxon>
        <taxon>Rhodobacterales</taxon>
        <taxon>Roseobacteraceae</taxon>
        <taxon>Pseudoruegeria</taxon>
    </lineage>
</organism>
<evidence type="ECO:0000313" key="2">
    <source>
        <dbReference type="EMBL" id="SLN24666.1"/>
    </source>
</evidence>
<keyword evidence="1" id="KW-1133">Transmembrane helix</keyword>
<accession>A0A1Y5RTI9</accession>
<sequence>MRYLWLCLGIIALGLGAIGILLPLLPTVPFLLLAAFFFARSSERLHNWLIAHPRFGPPIEDWNRSGAIGRGAKKLATLSIGAAFGLSLLLGVRPMILMIQAATLLCVLLFIWTRPES</sequence>
<keyword evidence="3" id="KW-1185">Reference proteome</keyword>
<dbReference type="PIRSF" id="PIRSF016789">
    <property type="entry name" value="DUF454"/>
    <property type="match status" value="1"/>
</dbReference>
<reference evidence="2 3" key="1">
    <citation type="submission" date="2017-03" db="EMBL/GenBank/DDBJ databases">
        <authorList>
            <person name="Afonso C.L."/>
            <person name="Miller P.J."/>
            <person name="Scott M.A."/>
            <person name="Spackman E."/>
            <person name="Goraichik I."/>
            <person name="Dimitrov K.M."/>
            <person name="Suarez D.L."/>
            <person name="Swayne D.E."/>
        </authorList>
    </citation>
    <scope>NUCLEOTIDE SEQUENCE [LARGE SCALE GENOMIC DNA]</scope>
    <source>
        <strain evidence="2 3">CECT 7680</strain>
    </source>
</reference>
<dbReference type="Proteomes" id="UP000193409">
    <property type="component" value="Unassembled WGS sequence"/>
</dbReference>
<dbReference type="OrthoDB" id="9816293at2"/>
<dbReference type="PANTHER" id="PTHR35813">
    <property type="entry name" value="INNER MEMBRANE PROTEIN YBAN"/>
    <property type="match status" value="1"/>
</dbReference>
<dbReference type="Pfam" id="PF04304">
    <property type="entry name" value="DUF454"/>
    <property type="match status" value="1"/>
</dbReference>
<feature type="transmembrane region" description="Helical" evidence="1">
    <location>
        <begin position="95"/>
        <end position="113"/>
    </location>
</feature>
<keyword evidence="1" id="KW-0812">Transmembrane</keyword>
<evidence type="ECO:0000313" key="3">
    <source>
        <dbReference type="Proteomes" id="UP000193409"/>
    </source>
</evidence>
<gene>
    <name evidence="2" type="primary">ybaN</name>
    <name evidence="2" type="ORF">PSA7680_01034</name>
</gene>
<protein>
    <submittedName>
        <fullName evidence="2">Inner membrane protein YbaN</fullName>
    </submittedName>
</protein>
<dbReference type="AlphaFoldDB" id="A0A1Y5RTI9"/>
<name>A0A1Y5RTI9_9RHOB</name>
<dbReference type="InterPro" id="IPR007401">
    <property type="entry name" value="DUF454"/>
</dbReference>
<dbReference type="RefSeq" id="WP_085867593.1">
    <property type="nucleotide sequence ID" value="NZ_FWFQ01000005.1"/>
</dbReference>
<dbReference type="GO" id="GO:0005886">
    <property type="term" value="C:plasma membrane"/>
    <property type="evidence" value="ECO:0007669"/>
    <property type="project" value="TreeGrafter"/>
</dbReference>
<dbReference type="EMBL" id="FWFQ01000005">
    <property type="protein sequence ID" value="SLN24666.1"/>
    <property type="molecule type" value="Genomic_DNA"/>
</dbReference>
<dbReference type="PANTHER" id="PTHR35813:SF1">
    <property type="entry name" value="INNER MEMBRANE PROTEIN YBAN"/>
    <property type="match status" value="1"/>
</dbReference>
<proteinExistence type="predicted"/>
<keyword evidence="1" id="KW-0472">Membrane</keyword>